<dbReference type="EMBL" id="JABFAC010000009">
    <property type="protein sequence ID" value="MBA0625190.1"/>
    <property type="molecule type" value="Genomic_DNA"/>
</dbReference>
<dbReference type="Proteomes" id="UP000593561">
    <property type="component" value="Unassembled WGS sequence"/>
</dbReference>
<gene>
    <name evidence="2" type="ORF">Godav_010419</name>
</gene>
<sequence length="170" mass="19387">MTNRPSMRKHADPEAIWVVTKDIAFEGPPRSLVIDDATVASGPRQTLRGSETFRIREVTHIDGETKRQEMITRGRIKMVWLQNNFVKLAVDSTKEKRANELSWGSVVLATLYGEMCWLVCDPNYMPWFGIHGKPYLLAEEERRRRPHTSRLRRAPLNPMGGEAGQSSVPT</sequence>
<feature type="compositionally biased region" description="Basic residues" evidence="1">
    <location>
        <begin position="144"/>
        <end position="153"/>
    </location>
</feature>
<accession>A0A7J8SHA5</accession>
<evidence type="ECO:0000256" key="1">
    <source>
        <dbReference type="SAM" id="MobiDB-lite"/>
    </source>
</evidence>
<evidence type="ECO:0000313" key="3">
    <source>
        <dbReference type="Proteomes" id="UP000593561"/>
    </source>
</evidence>
<protein>
    <submittedName>
        <fullName evidence="2">Uncharacterized protein</fullName>
    </submittedName>
</protein>
<keyword evidence="3" id="KW-1185">Reference proteome</keyword>
<dbReference type="AlphaFoldDB" id="A0A7J8SHA5"/>
<organism evidence="2 3">
    <name type="scientific">Gossypium davidsonii</name>
    <name type="common">Davidson's cotton</name>
    <name type="synonym">Gossypium klotzschianum subsp. davidsonii</name>
    <dbReference type="NCBI Taxonomy" id="34287"/>
    <lineage>
        <taxon>Eukaryota</taxon>
        <taxon>Viridiplantae</taxon>
        <taxon>Streptophyta</taxon>
        <taxon>Embryophyta</taxon>
        <taxon>Tracheophyta</taxon>
        <taxon>Spermatophyta</taxon>
        <taxon>Magnoliopsida</taxon>
        <taxon>eudicotyledons</taxon>
        <taxon>Gunneridae</taxon>
        <taxon>Pentapetalae</taxon>
        <taxon>rosids</taxon>
        <taxon>malvids</taxon>
        <taxon>Malvales</taxon>
        <taxon>Malvaceae</taxon>
        <taxon>Malvoideae</taxon>
        <taxon>Gossypium</taxon>
    </lineage>
</organism>
<evidence type="ECO:0000313" key="2">
    <source>
        <dbReference type="EMBL" id="MBA0625190.1"/>
    </source>
</evidence>
<reference evidence="2 3" key="1">
    <citation type="journal article" date="2019" name="Genome Biol. Evol.">
        <title>Insights into the evolution of the New World diploid cottons (Gossypium, subgenus Houzingenia) based on genome sequencing.</title>
        <authorList>
            <person name="Grover C.E."/>
            <person name="Arick M.A. 2nd"/>
            <person name="Thrash A."/>
            <person name="Conover J.L."/>
            <person name="Sanders W.S."/>
            <person name="Peterson D.G."/>
            <person name="Frelichowski J.E."/>
            <person name="Scheffler J.A."/>
            <person name="Scheffler B.E."/>
            <person name="Wendel J.F."/>
        </authorList>
    </citation>
    <scope>NUCLEOTIDE SEQUENCE [LARGE SCALE GENOMIC DNA]</scope>
    <source>
        <strain evidence="2">27</strain>
        <tissue evidence="2">Leaf</tissue>
    </source>
</reference>
<name>A0A7J8SHA5_GOSDV</name>
<proteinExistence type="predicted"/>
<feature type="region of interest" description="Disordered" evidence="1">
    <location>
        <begin position="141"/>
        <end position="170"/>
    </location>
</feature>
<comment type="caution">
    <text evidence="2">The sequence shown here is derived from an EMBL/GenBank/DDBJ whole genome shotgun (WGS) entry which is preliminary data.</text>
</comment>